<reference evidence="1" key="1">
    <citation type="submission" date="2021-03" db="EMBL/GenBank/DDBJ databases">
        <authorList>
            <person name="Bekaert M."/>
        </authorList>
    </citation>
    <scope>NUCLEOTIDE SEQUENCE</scope>
</reference>
<keyword evidence="2" id="KW-1185">Reference proteome</keyword>
<protein>
    <submittedName>
        <fullName evidence="1">Uncharacterized protein</fullName>
    </submittedName>
</protein>
<gene>
    <name evidence="1" type="ORF">MEDL_67612</name>
</gene>
<name>A0A8S3VEF1_MYTED</name>
<comment type="caution">
    <text evidence="1">The sequence shown here is derived from an EMBL/GenBank/DDBJ whole genome shotgun (WGS) entry which is preliminary data.</text>
</comment>
<dbReference type="OrthoDB" id="6176878at2759"/>
<proteinExistence type="predicted"/>
<evidence type="ECO:0000313" key="2">
    <source>
        <dbReference type="Proteomes" id="UP000683360"/>
    </source>
</evidence>
<dbReference type="EMBL" id="CAJPWZ010003297">
    <property type="protein sequence ID" value="CAG2256255.1"/>
    <property type="molecule type" value="Genomic_DNA"/>
</dbReference>
<accession>A0A8S3VEF1</accession>
<evidence type="ECO:0000313" key="1">
    <source>
        <dbReference type="EMBL" id="CAG2256255.1"/>
    </source>
</evidence>
<sequence length="189" mass="21696">MTNNLNAHYTNINLHVNIEFLLKHVKKKHVNLNISISGSALCKFPCEWIGKTFIWEDTRVPPNPNAYGTITYSKCNHSVAVLTVNVNTVDLVCLEIKGPYILLKWTTEGESFLDCLTVKIISPDVFTFIARDDADVLTCTAPPPKCRGKRRKHCKGLRRLKQCRRPGYWYSGKPSHYKYRTAKPCKKWN</sequence>
<organism evidence="1 2">
    <name type="scientific">Mytilus edulis</name>
    <name type="common">Blue mussel</name>
    <dbReference type="NCBI Taxonomy" id="6550"/>
    <lineage>
        <taxon>Eukaryota</taxon>
        <taxon>Metazoa</taxon>
        <taxon>Spiralia</taxon>
        <taxon>Lophotrochozoa</taxon>
        <taxon>Mollusca</taxon>
        <taxon>Bivalvia</taxon>
        <taxon>Autobranchia</taxon>
        <taxon>Pteriomorphia</taxon>
        <taxon>Mytilida</taxon>
        <taxon>Mytiloidea</taxon>
        <taxon>Mytilidae</taxon>
        <taxon>Mytilinae</taxon>
        <taxon>Mytilus</taxon>
    </lineage>
</organism>
<dbReference type="AlphaFoldDB" id="A0A8S3VEF1"/>
<dbReference type="Proteomes" id="UP000683360">
    <property type="component" value="Unassembled WGS sequence"/>
</dbReference>